<protein>
    <submittedName>
        <fullName evidence="2">Uncharacterized protein</fullName>
    </submittedName>
</protein>
<proteinExistence type="predicted"/>
<gene>
    <name evidence="2" type="ORF">POCTA_138.1.T0640180</name>
</gene>
<dbReference type="EMBL" id="CAJJDP010000063">
    <property type="protein sequence ID" value="CAD8174812.1"/>
    <property type="molecule type" value="Genomic_DNA"/>
</dbReference>
<sequence>MSINWKYDMQISEAINVLENTSLSKQQYKDLILSYHILRLNDNKISQSTPKTLDQSQQQKLKDTIKAHSDIFNNQFSQTQNMFQQIQDQNIPQLNESMERVSAQLQNFAQSKSANSTFFSEKSEKYEKYEKFEKKQDSAISGISDYQSELNQLETSIQQYKQKFQVLTNTLKTHKIKFEEEKKKTFQYYDQLIKNIQDIQNQQQQQ</sequence>
<evidence type="ECO:0000313" key="3">
    <source>
        <dbReference type="Proteomes" id="UP000683925"/>
    </source>
</evidence>
<dbReference type="Proteomes" id="UP000683925">
    <property type="component" value="Unassembled WGS sequence"/>
</dbReference>
<evidence type="ECO:0000313" key="2">
    <source>
        <dbReference type="EMBL" id="CAD8174812.1"/>
    </source>
</evidence>
<dbReference type="OMA" id="FFHTEAM"/>
<evidence type="ECO:0000256" key="1">
    <source>
        <dbReference type="SAM" id="Coils"/>
    </source>
</evidence>
<comment type="caution">
    <text evidence="2">The sequence shown here is derived from an EMBL/GenBank/DDBJ whole genome shotgun (WGS) entry which is preliminary data.</text>
</comment>
<dbReference type="OrthoDB" id="312378at2759"/>
<dbReference type="AlphaFoldDB" id="A0A8S1VH59"/>
<feature type="coiled-coil region" evidence="1">
    <location>
        <begin position="143"/>
        <end position="177"/>
    </location>
</feature>
<keyword evidence="3" id="KW-1185">Reference proteome</keyword>
<name>A0A8S1VH59_PAROT</name>
<keyword evidence="1" id="KW-0175">Coiled coil</keyword>
<accession>A0A8S1VH59</accession>
<reference evidence="2" key="1">
    <citation type="submission" date="2021-01" db="EMBL/GenBank/DDBJ databases">
        <authorList>
            <consortium name="Genoscope - CEA"/>
            <person name="William W."/>
        </authorList>
    </citation>
    <scope>NUCLEOTIDE SEQUENCE</scope>
</reference>
<organism evidence="2 3">
    <name type="scientific">Paramecium octaurelia</name>
    <dbReference type="NCBI Taxonomy" id="43137"/>
    <lineage>
        <taxon>Eukaryota</taxon>
        <taxon>Sar</taxon>
        <taxon>Alveolata</taxon>
        <taxon>Ciliophora</taxon>
        <taxon>Intramacronucleata</taxon>
        <taxon>Oligohymenophorea</taxon>
        <taxon>Peniculida</taxon>
        <taxon>Parameciidae</taxon>
        <taxon>Paramecium</taxon>
    </lineage>
</organism>